<organism evidence="1 2">
    <name type="scientific">Dendrothele bispora (strain CBS 962.96)</name>
    <dbReference type="NCBI Taxonomy" id="1314807"/>
    <lineage>
        <taxon>Eukaryota</taxon>
        <taxon>Fungi</taxon>
        <taxon>Dikarya</taxon>
        <taxon>Basidiomycota</taxon>
        <taxon>Agaricomycotina</taxon>
        <taxon>Agaricomycetes</taxon>
        <taxon>Agaricomycetidae</taxon>
        <taxon>Agaricales</taxon>
        <taxon>Agaricales incertae sedis</taxon>
        <taxon>Dendrothele</taxon>
    </lineage>
</organism>
<dbReference type="Proteomes" id="UP000297245">
    <property type="component" value="Unassembled WGS sequence"/>
</dbReference>
<name>A0A4S8L012_DENBC</name>
<reference evidence="1 2" key="1">
    <citation type="journal article" date="2019" name="Nat. Ecol. Evol.">
        <title>Megaphylogeny resolves global patterns of mushroom evolution.</title>
        <authorList>
            <person name="Varga T."/>
            <person name="Krizsan K."/>
            <person name="Foldi C."/>
            <person name="Dima B."/>
            <person name="Sanchez-Garcia M."/>
            <person name="Sanchez-Ramirez S."/>
            <person name="Szollosi G.J."/>
            <person name="Szarkandi J.G."/>
            <person name="Papp V."/>
            <person name="Albert L."/>
            <person name="Andreopoulos W."/>
            <person name="Angelini C."/>
            <person name="Antonin V."/>
            <person name="Barry K.W."/>
            <person name="Bougher N.L."/>
            <person name="Buchanan P."/>
            <person name="Buyck B."/>
            <person name="Bense V."/>
            <person name="Catcheside P."/>
            <person name="Chovatia M."/>
            <person name="Cooper J."/>
            <person name="Damon W."/>
            <person name="Desjardin D."/>
            <person name="Finy P."/>
            <person name="Geml J."/>
            <person name="Haridas S."/>
            <person name="Hughes K."/>
            <person name="Justo A."/>
            <person name="Karasinski D."/>
            <person name="Kautmanova I."/>
            <person name="Kiss B."/>
            <person name="Kocsube S."/>
            <person name="Kotiranta H."/>
            <person name="LaButti K.M."/>
            <person name="Lechner B.E."/>
            <person name="Liimatainen K."/>
            <person name="Lipzen A."/>
            <person name="Lukacs Z."/>
            <person name="Mihaltcheva S."/>
            <person name="Morgado L.N."/>
            <person name="Niskanen T."/>
            <person name="Noordeloos M.E."/>
            <person name="Ohm R.A."/>
            <person name="Ortiz-Santana B."/>
            <person name="Ovrebo C."/>
            <person name="Racz N."/>
            <person name="Riley R."/>
            <person name="Savchenko A."/>
            <person name="Shiryaev A."/>
            <person name="Soop K."/>
            <person name="Spirin V."/>
            <person name="Szebenyi C."/>
            <person name="Tomsovsky M."/>
            <person name="Tulloss R.E."/>
            <person name="Uehling J."/>
            <person name="Grigoriev I.V."/>
            <person name="Vagvolgyi C."/>
            <person name="Papp T."/>
            <person name="Martin F.M."/>
            <person name="Miettinen O."/>
            <person name="Hibbett D.S."/>
            <person name="Nagy L.G."/>
        </authorList>
    </citation>
    <scope>NUCLEOTIDE SEQUENCE [LARGE SCALE GENOMIC DNA]</scope>
    <source>
        <strain evidence="1 2">CBS 962.96</strain>
    </source>
</reference>
<dbReference type="Gene3D" id="1.10.472.10">
    <property type="entry name" value="Cyclin-like"/>
    <property type="match status" value="1"/>
</dbReference>
<gene>
    <name evidence="1" type="ORF">K435DRAFT_808880</name>
</gene>
<dbReference type="InterPro" id="IPR036915">
    <property type="entry name" value="Cyclin-like_sf"/>
</dbReference>
<keyword evidence="2" id="KW-1185">Reference proteome</keyword>
<dbReference type="SUPFAM" id="SSF47954">
    <property type="entry name" value="Cyclin-like"/>
    <property type="match status" value="1"/>
</dbReference>
<protein>
    <submittedName>
        <fullName evidence="1">Uncharacterized protein</fullName>
    </submittedName>
</protein>
<sequence>MHLSACIFELGGGTRKEVLNENWRKEWTVVDGDRLQFCVGGDFLDAVDLSVGLDQDIRVLERGGWTSQKMLCKWLGNPNGSLKTNYVCSFIIDDSYRSNSCFLYSPHLIAVTTIYLTLVLNPSAQATINRLLSSFSSDKAAESSPHSTEDPGLRYLLLIPD</sequence>
<dbReference type="AlphaFoldDB" id="A0A4S8L012"/>
<evidence type="ECO:0000313" key="1">
    <source>
        <dbReference type="EMBL" id="THU81676.1"/>
    </source>
</evidence>
<proteinExistence type="predicted"/>
<accession>A0A4S8L012</accession>
<dbReference type="EMBL" id="ML179787">
    <property type="protein sequence ID" value="THU81676.1"/>
    <property type="molecule type" value="Genomic_DNA"/>
</dbReference>
<evidence type="ECO:0000313" key="2">
    <source>
        <dbReference type="Proteomes" id="UP000297245"/>
    </source>
</evidence>
<dbReference type="OrthoDB" id="10266018at2759"/>